<evidence type="ECO:0000259" key="7">
    <source>
        <dbReference type="Pfam" id="PF02687"/>
    </source>
</evidence>
<feature type="transmembrane region" description="Helical" evidence="6">
    <location>
        <begin position="262"/>
        <end position="281"/>
    </location>
</feature>
<accession>A0ABM9NJG1</accession>
<evidence type="ECO:0000256" key="6">
    <source>
        <dbReference type="SAM" id="Phobius"/>
    </source>
</evidence>
<sequence length="386" mass="42161">MGFLVQLVVRNIARQKLRNLLTGLGIVIAVVAFGLLRTVVDAWYAGVESSSSSRLVVRHAVSLAFALPIRYQQRIRQVEGVTGVTHASWFGGVYIDEKNFFPQFAIDPTTYFDLLPELELKPEEKAAFLHDRKGAMVGRKTAARFGWKVGDSVPLRGTIYPGNWSFVIRGIYSGKTRGVDETTFFFHYDYLNEYLRQEGDARADQVGLFFVGIDRPDHAAQVSAAIDQAFKNSLAETLTETEKAFQLSFVAMTEAIVVAVEIVSYVIIVIIMAVMANTMAMTARERMREYATLKAMGFGPGYLAALISGESLGIALSAGAIGIIATFPVVRAMGDLLVAVFPVFLLGRRTIWMALAAVAVIGWVAAVFPAIKAARVSVSDGLRSMG</sequence>
<feature type="transmembrane region" description="Helical" evidence="6">
    <location>
        <begin position="350"/>
        <end position="371"/>
    </location>
</feature>
<feature type="transmembrane region" description="Helical" evidence="6">
    <location>
        <begin position="302"/>
        <end position="330"/>
    </location>
</feature>
<keyword evidence="9" id="KW-0067">ATP-binding</keyword>
<gene>
    <name evidence="9" type="ORF">MECH1_V1_2002</name>
</gene>
<protein>
    <submittedName>
        <fullName evidence="9">ABC transporter ATP-binding protein</fullName>
    </submittedName>
</protein>
<keyword evidence="4 6" id="KW-1133">Transmembrane helix</keyword>
<keyword evidence="10" id="KW-1185">Reference proteome</keyword>
<keyword evidence="5 6" id="KW-0472">Membrane</keyword>
<keyword evidence="9" id="KW-0547">Nucleotide-binding</keyword>
<keyword evidence="2" id="KW-1003">Cell membrane</keyword>
<evidence type="ECO:0000313" key="9">
    <source>
        <dbReference type="EMBL" id="CAL1240778.1"/>
    </source>
</evidence>
<evidence type="ECO:0000256" key="2">
    <source>
        <dbReference type="ARBA" id="ARBA00022475"/>
    </source>
</evidence>
<evidence type="ECO:0000256" key="3">
    <source>
        <dbReference type="ARBA" id="ARBA00022692"/>
    </source>
</evidence>
<evidence type="ECO:0000259" key="8">
    <source>
        <dbReference type="Pfam" id="PF12704"/>
    </source>
</evidence>
<dbReference type="Pfam" id="PF12704">
    <property type="entry name" value="MacB_PCD"/>
    <property type="match status" value="1"/>
</dbReference>
<feature type="domain" description="ABC3 transporter permease C-terminal" evidence="7">
    <location>
        <begin position="262"/>
        <end position="377"/>
    </location>
</feature>
<feature type="domain" description="MacB-like periplasmic core" evidence="8">
    <location>
        <begin position="20"/>
        <end position="228"/>
    </location>
</feature>
<dbReference type="PANTHER" id="PTHR43738:SF3">
    <property type="entry name" value="ABC TRANSPORTER PERMEASE"/>
    <property type="match status" value="1"/>
</dbReference>
<dbReference type="Pfam" id="PF02687">
    <property type="entry name" value="FtsX"/>
    <property type="match status" value="1"/>
</dbReference>
<dbReference type="GO" id="GO:0005524">
    <property type="term" value="F:ATP binding"/>
    <property type="evidence" value="ECO:0007669"/>
    <property type="project" value="UniProtKB-KW"/>
</dbReference>
<feature type="transmembrane region" description="Helical" evidence="6">
    <location>
        <begin position="20"/>
        <end position="44"/>
    </location>
</feature>
<dbReference type="RefSeq" id="WP_348757344.1">
    <property type="nucleotide sequence ID" value="NZ_OZ026884.1"/>
</dbReference>
<keyword evidence="3 6" id="KW-0812">Transmembrane</keyword>
<comment type="subcellular location">
    <subcellularLocation>
        <location evidence="1">Cell membrane</location>
        <topology evidence="1">Multi-pass membrane protein</topology>
    </subcellularLocation>
</comment>
<reference evidence="9 10" key="1">
    <citation type="submission" date="2024-04" db="EMBL/GenBank/DDBJ databases">
        <authorList>
            <person name="Cremers G."/>
        </authorList>
    </citation>
    <scope>NUCLEOTIDE SEQUENCE [LARGE SCALE GENOMIC DNA]</scope>
    <source>
        <strain evidence="9">MeCH1-AG</strain>
    </source>
</reference>
<dbReference type="EMBL" id="OZ026884">
    <property type="protein sequence ID" value="CAL1240778.1"/>
    <property type="molecule type" value="Genomic_DNA"/>
</dbReference>
<dbReference type="InterPro" id="IPR003838">
    <property type="entry name" value="ABC3_permease_C"/>
</dbReference>
<dbReference type="Proteomes" id="UP001497493">
    <property type="component" value="Chromosome"/>
</dbReference>
<dbReference type="InterPro" id="IPR051125">
    <property type="entry name" value="ABC-4/HrtB_transporter"/>
</dbReference>
<proteinExistence type="predicted"/>
<organism evidence="9 10">
    <name type="scientific">Candidatus Methylocalor cossyra</name>
    <dbReference type="NCBI Taxonomy" id="3108543"/>
    <lineage>
        <taxon>Bacteria</taxon>
        <taxon>Pseudomonadati</taxon>
        <taxon>Pseudomonadota</taxon>
        <taxon>Gammaproteobacteria</taxon>
        <taxon>Methylococcales</taxon>
        <taxon>Methylococcaceae</taxon>
        <taxon>Candidatus Methylocalor</taxon>
    </lineage>
</organism>
<evidence type="ECO:0000256" key="5">
    <source>
        <dbReference type="ARBA" id="ARBA00023136"/>
    </source>
</evidence>
<dbReference type="PANTHER" id="PTHR43738">
    <property type="entry name" value="ABC TRANSPORTER, MEMBRANE PROTEIN"/>
    <property type="match status" value="1"/>
</dbReference>
<dbReference type="InterPro" id="IPR025857">
    <property type="entry name" value="MacB_PCD"/>
</dbReference>
<evidence type="ECO:0000256" key="1">
    <source>
        <dbReference type="ARBA" id="ARBA00004651"/>
    </source>
</evidence>
<evidence type="ECO:0000313" key="10">
    <source>
        <dbReference type="Proteomes" id="UP001497493"/>
    </source>
</evidence>
<evidence type="ECO:0000256" key="4">
    <source>
        <dbReference type="ARBA" id="ARBA00022989"/>
    </source>
</evidence>
<name>A0ABM9NJG1_9GAMM</name>